<dbReference type="EMBL" id="JAPEVI010000003">
    <property type="protein sequence ID" value="MCX2724339.1"/>
    <property type="molecule type" value="Genomic_DNA"/>
</dbReference>
<evidence type="ECO:0000313" key="2">
    <source>
        <dbReference type="Proteomes" id="UP001300261"/>
    </source>
</evidence>
<proteinExistence type="predicted"/>
<comment type="caution">
    <text evidence="1">The sequence shown here is derived from an EMBL/GenBank/DDBJ whole genome shotgun (WGS) entry which is preliminary data.</text>
</comment>
<keyword evidence="2" id="KW-1185">Reference proteome</keyword>
<gene>
    <name evidence="1" type="ORF">ON753_18510</name>
</gene>
<sequence length="110" mass="12321">MAVVDSPKAIQFKEAGISVVTDPLFEYLKAGNQSTFSLWPTQKPQLTQKYGAVACHLMRTAYANSALGNRKFYFFDLVNNKTYSEKQINNNTNLILLSDVNSIGDLIKKI</sequence>
<organism evidence="1 2">
    <name type="scientific">Roseibium salinum</name>
    <dbReference type="NCBI Taxonomy" id="1604349"/>
    <lineage>
        <taxon>Bacteria</taxon>
        <taxon>Pseudomonadati</taxon>
        <taxon>Pseudomonadota</taxon>
        <taxon>Alphaproteobacteria</taxon>
        <taxon>Hyphomicrobiales</taxon>
        <taxon>Stappiaceae</taxon>
        <taxon>Roseibium</taxon>
    </lineage>
</organism>
<evidence type="ECO:0000313" key="1">
    <source>
        <dbReference type="EMBL" id="MCX2724339.1"/>
    </source>
</evidence>
<name>A0ABT3R568_9HYPH</name>
<accession>A0ABT3R568</accession>
<dbReference type="Proteomes" id="UP001300261">
    <property type="component" value="Unassembled WGS sequence"/>
</dbReference>
<dbReference type="RefSeq" id="WP_265964258.1">
    <property type="nucleotide sequence ID" value="NZ_JAPEVI010000003.1"/>
</dbReference>
<protein>
    <submittedName>
        <fullName evidence="1">Uncharacterized protein</fullName>
    </submittedName>
</protein>
<reference evidence="1 2" key="1">
    <citation type="journal article" date="2016" name="Int. J. Syst. Evol. Microbiol.">
        <title>Labrenzia salina sp. nov., isolated from the rhizosphere of the halophyte Arthrocnemum macrostachyum.</title>
        <authorList>
            <person name="Camacho M."/>
            <person name="Redondo-Gomez S."/>
            <person name="Rodriguez-Llorente I."/>
            <person name="Rohde M."/>
            <person name="Sproer C."/>
            <person name="Schumann P."/>
            <person name="Klenk H.P."/>
            <person name="Montero-Calasanz M.D.C."/>
        </authorList>
    </citation>
    <scope>NUCLEOTIDE SEQUENCE [LARGE SCALE GENOMIC DNA]</scope>
    <source>
        <strain evidence="1 2">DSM 29163</strain>
    </source>
</reference>